<keyword evidence="3" id="KW-0479">Metal-binding</keyword>
<dbReference type="InterPro" id="IPR021109">
    <property type="entry name" value="Peptidase_aspartic_dom_sf"/>
</dbReference>
<feature type="domain" description="CCHC-type" evidence="6">
    <location>
        <begin position="303"/>
        <end position="317"/>
    </location>
</feature>
<feature type="region of interest" description="Disordered" evidence="4">
    <location>
        <begin position="619"/>
        <end position="640"/>
    </location>
</feature>
<keyword evidence="2" id="KW-0378">Hydrolase</keyword>
<dbReference type="PANTHER" id="PTHR15503:SF36">
    <property type="entry name" value="RETROTRANSPOSON GAG-LIKE PROTEIN 5"/>
    <property type="match status" value="1"/>
</dbReference>
<feature type="domain" description="Chromo" evidence="5">
    <location>
        <begin position="642"/>
        <end position="700"/>
    </location>
</feature>
<keyword evidence="8" id="KW-0645">Protease</keyword>
<evidence type="ECO:0000256" key="2">
    <source>
        <dbReference type="ARBA" id="ARBA00022801"/>
    </source>
</evidence>
<dbReference type="AlphaFoldDB" id="Q98SV9"/>
<sequence>MDLADQDAVRRTLEARGRLLGQHNQLLTDIWASLQSLNTSVTDLLSLGWAEQVPSPPAPEALEVVTQRVAAAPWEPHVPIPERYSGEAGVCASFLLQCSLVFDLQPLTYPGDRAKIAFVVNLLSGRAAQWATAVLENQTPASSSFPEFTAELKRVFDHPIQSGEAASQIRSLRQGSSSVADYFRILAARSGWNDTALRGVFTQGLAEALKDELATREESGDLETLISLAIQLDNRLRERHRQSNRGWPERSLESVSGRSGAPVESSTLAPAPPQEDVDGEPMQLGPSRLSHAERRYRRSANLCLNCGQAGHFVADCPTQPGELGSSTRVGVLASASCSVLPRLTLPCTLRWGRESVSAPFLVDSGADDSFISQDLAAQARVPIETLPEPRPVIGLNGEVLAMVTHQTQPLTLIVSGNHREQIRCSSSRILFPSGSRVFLAGSHNPQIDWSTRRVSWSVACQANCLRSALTATSGGSDSVRRAKRVGRCPPAVCPGGVIQASTVGGPLCRGSRAAAVFLGATSWQVKKTVPAAQQSVLGQGGIPSNRLFVPEGKVAVPSVPADVHRWRKERRRGCAVLLRASQRSQRQANRHRTPALSHQPDQKVCLPTKHLPFQGGLVAESDLVPPSEPPPPPQVGDRGAAYRVRRILDVRRRGREFQFLIEWEGYGPMRRSWAPRLFILDSDLSRDFYRPHPERPGRAPGGAR</sequence>
<dbReference type="Gene3D" id="2.40.70.10">
    <property type="entry name" value="Acid Proteases"/>
    <property type="match status" value="1"/>
</dbReference>
<evidence type="ECO:0000256" key="3">
    <source>
        <dbReference type="PROSITE-ProRule" id="PRU00047"/>
    </source>
</evidence>
<name>Q98SV9_TAKRU</name>
<dbReference type="GO" id="GO:0004190">
    <property type="term" value="F:aspartic-type endopeptidase activity"/>
    <property type="evidence" value="ECO:0007669"/>
    <property type="project" value="InterPro"/>
</dbReference>
<dbReference type="InterPro" id="IPR001995">
    <property type="entry name" value="Peptidase_A2_cat"/>
</dbReference>
<dbReference type="SUPFAM" id="SSF50630">
    <property type="entry name" value="Acid proteases"/>
    <property type="match status" value="1"/>
</dbReference>
<evidence type="ECO:0000259" key="6">
    <source>
        <dbReference type="PROSITE" id="PS50158"/>
    </source>
</evidence>
<feature type="region of interest" description="Disordered" evidence="4">
    <location>
        <begin position="237"/>
        <end position="286"/>
    </location>
</feature>
<dbReference type="SUPFAM" id="SSF54160">
    <property type="entry name" value="Chromo domain-like"/>
    <property type="match status" value="1"/>
</dbReference>
<dbReference type="SMART" id="SM00343">
    <property type="entry name" value="ZnF_C2HC"/>
    <property type="match status" value="1"/>
</dbReference>
<dbReference type="GO" id="GO:0006508">
    <property type="term" value="P:proteolysis"/>
    <property type="evidence" value="ECO:0007669"/>
    <property type="project" value="UniProtKB-KW"/>
</dbReference>
<dbReference type="PROSITE" id="PS50013">
    <property type="entry name" value="CHROMO_2"/>
    <property type="match status" value="1"/>
</dbReference>
<dbReference type="InterPro" id="IPR001878">
    <property type="entry name" value="Znf_CCHC"/>
</dbReference>
<evidence type="ECO:0000256" key="1">
    <source>
        <dbReference type="ARBA" id="ARBA00004123"/>
    </source>
</evidence>
<dbReference type="InterPro" id="IPR005162">
    <property type="entry name" value="Retrotrans_gag_dom"/>
</dbReference>
<proteinExistence type="predicted"/>
<accession>Q98SV9</accession>
<dbReference type="PROSITE" id="PS50175">
    <property type="entry name" value="ASP_PROT_RETROV"/>
    <property type="match status" value="1"/>
</dbReference>
<feature type="region of interest" description="Disordered" evidence="4">
    <location>
        <begin position="581"/>
        <end position="600"/>
    </location>
</feature>
<dbReference type="EMBL" id="AF316578">
    <property type="protein sequence ID" value="AAG60684.1"/>
    <property type="molecule type" value="Genomic_DNA"/>
</dbReference>
<feature type="domain" description="Peptidase A2" evidence="7">
    <location>
        <begin position="358"/>
        <end position="397"/>
    </location>
</feature>
<dbReference type="InterPro" id="IPR000953">
    <property type="entry name" value="Chromo/chromo_shadow_dom"/>
</dbReference>
<dbReference type="CDD" id="cd00303">
    <property type="entry name" value="retropepsin_like"/>
    <property type="match status" value="1"/>
</dbReference>
<keyword evidence="3" id="KW-0863">Zinc-finger</keyword>
<dbReference type="PROSITE" id="PS50158">
    <property type="entry name" value="ZF_CCHC"/>
    <property type="match status" value="1"/>
</dbReference>
<evidence type="ECO:0000259" key="7">
    <source>
        <dbReference type="PROSITE" id="PS50175"/>
    </source>
</evidence>
<dbReference type="PANTHER" id="PTHR15503">
    <property type="entry name" value="LDOC1 RELATED"/>
    <property type="match status" value="1"/>
</dbReference>
<dbReference type="Pfam" id="PF13650">
    <property type="entry name" value="Asp_protease_2"/>
    <property type="match status" value="1"/>
</dbReference>
<keyword evidence="3" id="KW-0862">Zinc</keyword>
<dbReference type="InterPro" id="IPR036875">
    <property type="entry name" value="Znf_CCHC_sf"/>
</dbReference>
<dbReference type="Pfam" id="PF00098">
    <property type="entry name" value="zf-CCHC"/>
    <property type="match status" value="1"/>
</dbReference>
<protein>
    <submittedName>
        <fullName evidence="8">Gag-protease</fullName>
    </submittedName>
</protein>
<dbReference type="InterPro" id="IPR001969">
    <property type="entry name" value="Aspartic_peptidase_AS"/>
</dbReference>
<dbReference type="Pfam" id="PF03732">
    <property type="entry name" value="Retrotrans_gag"/>
    <property type="match status" value="1"/>
</dbReference>
<dbReference type="InterPro" id="IPR016197">
    <property type="entry name" value="Chromo-like_dom_sf"/>
</dbReference>
<organism evidence="8">
    <name type="scientific">Takifugu rubripes</name>
    <name type="common">Japanese pufferfish</name>
    <name type="synonym">Fugu rubripes</name>
    <dbReference type="NCBI Taxonomy" id="31033"/>
    <lineage>
        <taxon>Eukaryota</taxon>
        <taxon>Metazoa</taxon>
        <taxon>Chordata</taxon>
        <taxon>Craniata</taxon>
        <taxon>Vertebrata</taxon>
        <taxon>Euteleostomi</taxon>
        <taxon>Actinopterygii</taxon>
        <taxon>Neopterygii</taxon>
        <taxon>Teleostei</taxon>
        <taxon>Neoteleostei</taxon>
        <taxon>Acanthomorphata</taxon>
        <taxon>Eupercaria</taxon>
        <taxon>Tetraodontiformes</taxon>
        <taxon>Tetradontoidea</taxon>
        <taxon>Tetraodontidae</taxon>
        <taxon>Takifugu</taxon>
    </lineage>
</organism>
<evidence type="ECO:0000259" key="5">
    <source>
        <dbReference type="PROSITE" id="PS50013"/>
    </source>
</evidence>
<reference evidence="8" key="1">
    <citation type="journal article" date="2001" name="J. Mol. Evol.">
        <title>Vertebrate LTR retrotransposons of the Tf1/sushi group.</title>
        <authorList>
            <person name="Butler M."/>
            <person name="Goodwin T."/>
            <person name="Simpson M."/>
            <person name="Singh M."/>
            <person name="Poulter R."/>
        </authorList>
    </citation>
    <scope>NUCLEOTIDE SEQUENCE</scope>
</reference>
<dbReference type="GO" id="GO:0005634">
    <property type="term" value="C:nucleus"/>
    <property type="evidence" value="ECO:0007669"/>
    <property type="project" value="UniProtKB-SubCell"/>
</dbReference>
<comment type="subcellular location">
    <subcellularLocation>
        <location evidence="1">Nucleus</location>
    </subcellularLocation>
</comment>
<evidence type="ECO:0000256" key="4">
    <source>
        <dbReference type="SAM" id="MobiDB-lite"/>
    </source>
</evidence>
<dbReference type="Gene3D" id="2.40.50.40">
    <property type="match status" value="1"/>
</dbReference>
<dbReference type="GO" id="GO:0003676">
    <property type="term" value="F:nucleic acid binding"/>
    <property type="evidence" value="ECO:0007669"/>
    <property type="project" value="InterPro"/>
</dbReference>
<dbReference type="Gene3D" id="4.10.60.10">
    <property type="entry name" value="Zinc finger, CCHC-type"/>
    <property type="match status" value="1"/>
</dbReference>
<dbReference type="InterPro" id="IPR032567">
    <property type="entry name" value="RTL1-rel"/>
</dbReference>
<dbReference type="GO" id="GO:0008270">
    <property type="term" value="F:zinc ion binding"/>
    <property type="evidence" value="ECO:0007669"/>
    <property type="project" value="UniProtKB-KW"/>
</dbReference>
<evidence type="ECO:0000313" key="8">
    <source>
        <dbReference type="EMBL" id="AAG60684.1"/>
    </source>
</evidence>
<dbReference type="PROSITE" id="PS00141">
    <property type="entry name" value="ASP_PROTEASE"/>
    <property type="match status" value="1"/>
</dbReference>
<dbReference type="SUPFAM" id="SSF57756">
    <property type="entry name" value="Retrovirus zinc finger-like domains"/>
    <property type="match status" value="1"/>
</dbReference>